<dbReference type="CDD" id="cd20383">
    <property type="entry name" value="Tudor_53BP1"/>
    <property type="match status" value="1"/>
</dbReference>
<feature type="region of interest" description="Disordered" evidence="1">
    <location>
        <begin position="1106"/>
        <end position="1142"/>
    </location>
</feature>
<feature type="domain" description="BRCT" evidence="3">
    <location>
        <begin position="1567"/>
        <end position="1667"/>
    </location>
</feature>
<feature type="region of interest" description="Disordered" evidence="1">
    <location>
        <begin position="676"/>
        <end position="728"/>
    </location>
</feature>
<feature type="region of interest" description="Disordered" evidence="1">
    <location>
        <begin position="902"/>
        <end position="938"/>
    </location>
</feature>
<dbReference type="Ensembl" id="ENSPSTT00000004770.1">
    <property type="protein sequence ID" value="ENSPSTP00000004540.1"/>
    <property type="gene ID" value="ENSPSTG00000003230.1"/>
</dbReference>
<keyword evidence="2" id="KW-1133">Transmembrane helix</keyword>
<feature type="compositionally biased region" description="Polar residues" evidence="1">
    <location>
        <begin position="916"/>
        <end position="932"/>
    </location>
</feature>
<dbReference type="Gene3D" id="3.40.50.10190">
    <property type="entry name" value="BRCT domain"/>
    <property type="match status" value="1"/>
</dbReference>
<dbReference type="Pfam" id="PF18428">
    <property type="entry name" value="BRCT_3"/>
    <property type="match status" value="1"/>
</dbReference>
<keyword evidence="2" id="KW-0472">Membrane</keyword>
<reference evidence="4" key="1">
    <citation type="submission" date="2025-08" db="UniProtKB">
        <authorList>
            <consortium name="Ensembl"/>
        </authorList>
    </citation>
    <scope>IDENTIFICATION</scope>
</reference>
<evidence type="ECO:0000256" key="2">
    <source>
        <dbReference type="SAM" id="Phobius"/>
    </source>
</evidence>
<dbReference type="PANTHER" id="PTHR15321">
    <property type="entry name" value="TUMOR SUPPRESSOR P53-BINDING PROTEIN 1"/>
    <property type="match status" value="1"/>
</dbReference>
<accession>A0A8C9ET00</accession>
<dbReference type="GO" id="GO:0005634">
    <property type="term" value="C:nucleus"/>
    <property type="evidence" value="ECO:0007669"/>
    <property type="project" value="TreeGrafter"/>
</dbReference>
<feature type="compositionally biased region" description="Polar residues" evidence="1">
    <location>
        <begin position="1028"/>
        <end position="1039"/>
    </location>
</feature>
<proteinExistence type="predicted"/>
<organism evidence="4 5">
    <name type="scientific">Pavo cristatus</name>
    <name type="common">Indian peafowl</name>
    <name type="synonym">Blue peafowl</name>
    <dbReference type="NCBI Taxonomy" id="9049"/>
    <lineage>
        <taxon>Eukaryota</taxon>
        <taxon>Metazoa</taxon>
        <taxon>Chordata</taxon>
        <taxon>Craniata</taxon>
        <taxon>Vertebrata</taxon>
        <taxon>Euteleostomi</taxon>
        <taxon>Archelosauria</taxon>
        <taxon>Archosauria</taxon>
        <taxon>Dinosauria</taxon>
        <taxon>Saurischia</taxon>
        <taxon>Theropoda</taxon>
        <taxon>Coelurosauria</taxon>
        <taxon>Aves</taxon>
        <taxon>Neognathae</taxon>
        <taxon>Galloanserae</taxon>
        <taxon>Galliformes</taxon>
        <taxon>Phasianidae</taxon>
        <taxon>Phasianinae</taxon>
        <taxon>Pavo</taxon>
    </lineage>
</organism>
<feature type="compositionally biased region" description="Low complexity" evidence="1">
    <location>
        <begin position="1358"/>
        <end position="1369"/>
    </location>
</feature>
<evidence type="ECO:0000259" key="3">
    <source>
        <dbReference type="PROSITE" id="PS50172"/>
    </source>
</evidence>
<dbReference type="Gene3D" id="2.30.30.30">
    <property type="match status" value="1"/>
</dbReference>
<dbReference type="GO" id="GO:0045944">
    <property type="term" value="P:positive regulation of transcription by RNA polymerase II"/>
    <property type="evidence" value="ECO:0007669"/>
    <property type="project" value="TreeGrafter"/>
</dbReference>
<sequence length="1675" mass="181748">MEPVGSPLDPGLSQQGTPCLIVEDSQPEGAGPEQDAERACLGVLARRLPLRRSPSPVLVSAPRGVGAGYGCFVSDTGTSQLQFGVLELSQSQDLESDAAPDEDVRNQLHSGAAILSSSRTVKNDTKDGIWTFFFFFFFFSPFTSVFALLFTCSGSDCLVTRVEEGSSLACTPARSLHLLQLSGQGSLVQESRSINEVSPQPAFLQTFLLSFLMRRELVQKGQKEKGLMEEEQKKDVLVEMVIPPGPPVLPQASTPVSQSAPAFFPESLPVPSQPVFSHVSVRVNIFLDISPEKNEGEEKAAVSTYSCVLGDLSGPTHTLSKMPVEDSASQPSESCNLMLSASGCSQTTNTEISSDSLKTGHDDEATQIQVISECSISDLRLSSVENDDRKMRLDAGHHALSENCEKAKKEDIHTAGKPVIQLGSTGIAGDGTSAPTSHLPHGCISGSQAAADQSHPEILSCADRREAQLGGYSLKGSSQHQAVPETQCEEQEEKMHIEEKQMNEDESLVNVTVSQRFLLERKVEHHEEMEVEFAGSSCKNSKKLTETQELGKIGPECWGKETLKDGAFGTGEAKSVDKLSFKDASESMPKLNEVLSKPSVGELLEQHNLFPKLKIDAPSEMALYAKSPAESSELHQIMETQPPQQEREADVLVTQQENQVPKNTEITALTVNLEQEEQMQPEEQTAAKSPSPSNGTPFHFTLPKEGDTIQPLTSITPPLTGQLKMGPRRHSTPIGNAMVSADADVKLSLRMNLVTPMNDGSDESLPFSLESKSTRHQNAQVMLDLSLNSEPFRGNPSDQQHRADDSGGQFLMLQRLQQGCHQQPSCTEQKESVEAGIVITQIEEGVRMQQKPSKVVAIDESQGKQADTNNKGIQTAADCLFTPTTVTTATQTAEGTCRRVDVGTSMSGQRPGRQDVNIQTEEGGQKLANTSAEDTDSLHSQGEDEFNLLHPPRGQVQRRHVRTIREVRTVVTRVITDVYYVNGAEVERKVVEETEEPVVECQECETDTSSSRTTVGSSLTSGDLGDVSSFSSKASSLHRTSSGASSGLSATHSSSSSARGTGAVKGKVCGTESGEFALPIGRGVLGKLRYVVSQAGAALLCEEEEDSMLGTRQGGKAPVTPRGRGRRGRPPSRTTGTRDLAGIPVVEDLSTTGSLEEKSFVRTVRLPDGGEKSDTSGFCVLRRSDSPEIPLQVIAGPSDCADSSAGSSFVGLRVVAKWSSNGYFYSGMITQDVGAGKYKLLFDDGYECDVLGKDILLCDPIPLETEVTALSEDEYFSAGVVKGHRKESGELYYCIEKEGQRKWYKRMAVILSLEQGNKLREQFGLGPFEPVTPLTKAADISLDNLVEGKRKRRSNLVSPSTSSSSTTPTRKGMESPRVPPGVLSGKRKLVASEEEKSPAKRGRKSATVKPGAVRAGEFVSTCEGVDAVDPPVLEDHHGPLPHNKTLFLGYAFLLTMATPSDKLVNCQKPSDGPAGSSEEEEEFLEMTPYNKHYIAQQLRAGAGYILEDFNETQVKPMILAGLLQRHCNCSCSICLPPGAPCSCLQSYFVNYFFFFLTVCNSFFHRHPRENLFHNLKVLLVSDQQQNFLDLWSEILMTGGASSVKQHFSNANNKDIALGVYDVVVTDLSCPAVVLKCAEALRLPVVSQEWVIQSLIAGERVGYNKHPKYKHDYVSH</sequence>
<dbReference type="InterPro" id="IPR001357">
    <property type="entry name" value="BRCT_dom"/>
</dbReference>
<dbReference type="InterPro" id="IPR047250">
    <property type="entry name" value="BRCT_p53bp1-like_rpt2"/>
</dbReference>
<dbReference type="Pfam" id="PF09038">
    <property type="entry name" value="53-BP1_Tudor"/>
    <property type="match status" value="1"/>
</dbReference>
<dbReference type="SMART" id="SM00292">
    <property type="entry name" value="BRCT"/>
    <property type="match status" value="1"/>
</dbReference>
<dbReference type="SUPFAM" id="SSF52113">
    <property type="entry name" value="BRCT domain"/>
    <property type="match status" value="2"/>
</dbReference>
<evidence type="ECO:0000313" key="5">
    <source>
        <dbReference type="Proteomes" id="UP000694428"/>
    </source>
</evidence>
<feature type="compositionally biased region" description="Polar residues" evidence="1">
    <location>
        <begin position="686"/>
        <end position="696"/>
    </location>
</feature>
<dbReference type="PANTHER" id="PTHR15321:SF3">
    <property type="entry name" value="TP53-BINDING PROTEIN 1"/>
    <property type="match status" value="1"/>
</dbReference>
<keyword evidence="5" id="KW-1185">Reference proteome</keyword>
<dbReference type="CDD" id="cd17724">
    <property type="entry name" value="BRCT_p53bp1_rpt2"/>
    <property type="match status" value="1"/>
</dbReference>
<feature type="region of interest" description="Disordered" evidence="1">
    <location>
        <begin position="993"/>
        <end position="1066"/>
    </location>
</feature>
<feature type="compositionally biased region" description="Acidic residues" evidence="1">
    <location>
        <begin position="993"/>
        <end position="1006"/>
    </location>
</feature>
<keyword evidence="2" id="KW-0812">Transmembrane</keyword>
<evidence type="ECO:0000256" key="1">
    <source>
        <dbReference type="SAM" id="MobiDB-lite"/>
    </source>
</evidence>
<dbReference type="InterPro" id="IPR036420">
    <property type="entry name" value="BRCT_dom_sf"/>
</dbReference>
<dbReference type="InterPro" id="IPR015125">
    <property type="entry name" value="53-BP1_Tudor"/>
</dbReference>
<dbReference type="FunFam" id="2.30.30.30:FF:000019">
    <property type="entry name" value="Tumor suppressor p53-binding protein 1"/>
    <property type="match status" value="1"/>
</dbReference>
<feature type="compositionally biased region" description="Polar residues" evidence="1">
    <location>
        <begin position="710"/>
        <end position="719"/>
    </location>
</feature>
<dbReference type="PROSITE" id="PS50172">
    <property type="entry name" value="BRCT"/>
    <property type="match status" value="1"/>
</dbReference>
<feature type="compositionally biased region" description="Low complexity" evidence="1">
    <location>
        <begin position="1040"/>
        <end position="1062"/>
    </location>
</feature>
<dbReference type="GO" id="GO:0000077">
    <property type="term" value="P:DNA damage checkpoint signaling"/>
    <property type="evidence" value="ECO:0007669"/>
    <property type="project" value="TreeGrafter"/>
</dbReference>
<dbReference type="InterPro" id="IPR047252">
    <property type="entry name" value="TP53BP1-like"/>
</dbReference>
<feature type="region of interest" description="Disordered" evidence="1">
    <location>
        <begin position="1"/>
        <end position="35"/>
    </location>
</feature>
<feature type="region of interest" description="Disordered" evidence="1">
    <location>
        <begin position="1350"/>
        <end position="1410"/>
    </location>
</feature>
<feature type="transmembrane region" description="Helical" evidence="2">
    <location>
        <begin position="129"/>
        <end position="150"/>
    </location>
</feature>
<feature type="compositionally biased region" description="Polar residues" evidence="1">
    <location>
        <begin position="1007"/>
        <end position="1021"/>
    </location>
</feature>
<protein>
    <submittedName>
        <fullName evidence="4">Tumor protein p53 binding protein 1</fullName>
    </submittedName>
</protein>
<reference evidence="4" key="2">
    <citation type="submission" date="2025-09" db="UniProtKB">
        <authorList>
            <consortium name="Ensembl"/>
        </authorList>
    </citation>
    <scope>IDENTIFICATION</scope>
</reference>
<dbReference type="FunFam" id="2.30.30.140:FF:000021">
    <property type="entry name" value="Tumor suppressor p53-binding protein 1"/>
    <property type="match status" value="1"/>
</dbReference>
<dbReference type="GO" id="GO:0042393">
    <property type="term" value="F:histone binding"/>
    <property type="evidence" value="ECO:0007669"/>
    <property type="project" value="TreeGrafter"/>
</dbReference>
<dbReference type="InterPro" id="IPR014722">
    <property type="entry name" value="Rib_uL2_dom2"/>
</dbReference>
<name>A0A8C9ET00_PAVCR</name>
<evidence type="ECO:0000313" key="4">
    <source>
        <dbReference type="Ensembl" id="ENSPSTP00000004540.1"/>
    </source>
</evidence>
<dbReference type="SUPFAM" id="SSF63748">
    <property type="entry name" value="Tudor/PWWP/MBT"/>
    <property type="match status" value="2"/>
</dbReference>
<dbReference type="FunFam" id="3.40.50.10190:FF:000005">
    <property type="entry name" value="Tumor suppressor p53-binding protein 1"/>
    <property type="match status" value="1"/>
</dbReference>
<dbReference type="Gene3D" id="2.30.30.140">
    <property type="match status" value="1"/>
</dbReference>
<dbReference type="Proteomes" id="UP000694428">
    <property type="component" value="Unplaced"/>
</dbReference>